<dbReference type="SUPFAM" id="SSF52540">
    <property type="entry name" value="P-loop containing nucleoside triphosphate hydrolases"/>
    <property type="match status" value="1"/>
</dbReference>
<proteinExistence type="predicted"/>
<evidence type="ECO:0000313" key="4">
    <source>
        <dbReference type="Proteomes" id="UP001491310"/>
    </source>
</evidence>
<evidence type="ECO:0000256" key="2">
    <source>
        <dbReference type="ARBA" id="ARBA00022840"/>
    </source>
</evidence>
<organism evidence="3 4">
    <name type="scientific">Coccomyxa subellipsoidea</name>
    <dbReference type="NCBI Taxonomy" id="248742"/>
    <lineage>
        <taxon>Eukaryota</taxon>
        <taxon>Viridiplantae</taxon>
        <taxon>Chlorophyta</taxon>
        <taxon>core chlorophytes</taxon>
        <taxon>Trebouxiophyceae</taxon>
        <taxon>Trebouxiophyceae incertae sedis</taxon>
        <taxon>Coccomyxaceae</taxon>
        <taxon>Coccomyxa</taxon>
    </lineage>
</organism>
<keyword evidence="1" id="KW-0547">Nucleotide-binding</keyword>
<dbReference type="Proteomes" id="UP001491310">
    <property type="component" value="Unassembled WGS sequence"/>
</dbReference>
<evidence type="ECO:0008006" key="5">
    <source>
        <dbReference type="Google" id="ProtNLM"/>
    </source>
</evidence>
<accession>A0ABR2YXF2</accession>
<evidence type="ECO:0000313" key="3">
    <source>
        <dbReference type="EMBL" id="KAK9916445.1"/>
    </source>
</evidence>
<protein>
    <recommendedName>
        <fullName evidence="5">Dephospho-CoA kinase</fullName>
    </recommendedName>
</protein>
<dbReference type="Pfam" id="PF01121">
    <property type="entry name" value="CoaE"/>
    <property type="match status" value="1"/>
</dbReference>
<dbReference type="CDD" id="cd02022">
    <property type="entry name" value="DPCK"/>
    <property type="match status" value="1"/>
</dbReference>
<keyword evidence="4" id="KW-1185">Reference proteome</keyword>
<name>A0ABR2YXF2_9CHLO</name>
<dbReference type="InterPro" id="IPR001977">
    <property type="entry name" value="Depp_CoAkinase"/>
</dbReference>
<comment type="caution">
    <text evidence="3">The sequence shown here is derived from an EMBL/GenBank/DDBJ whole genome shotgun (WGS) entry which is preliminary data.</text>
</comment>
<sequence>MAVEHKPFLLGLTGSIGMGKSTVSSMFHEDGIPVFDADQVVHQLYSQGGRAVPLISERFPEAIFENAVNRQQLSKCVVGNKVR</sequence>
<keyword evidence="2" id="KW-0067">ATP-binding</keyword>
<gene>
    <name evidence="3" type="ORF">WJX75_002677</name>
</gene>
<dbReference type="Gene3D" id="3.40.50.300">
    <property type="entry name" value="P-loop containing nucleotide triphosphate hydrolases"/>
    <property type="match status" value="1"/>
</dbReference>
<dbReference type="EMBL" id="JALJOT010000003">
    <property type="protein sequence ID" value="KAK9916445.1"/>
    <property type="molecule type" value="Genomic_DNA"/>
</dbReference>
<evidence type="ECO:0000256" key="1">
    <source>
        <dbReference type="ARBA" id="ARBA00022741"/>
    </source>
</evidence>
<dbReference type="InterPro" id="IPR027417">
    <property type="entry name" value="P-loop_NTPase"/>
</dbReference>
<reference evidence="3 4" key="1">
    <citation type="journal article" date="2024" name="Nat. Commun.">
        <title>Phylogenomics reveals the evolutionary origins of lichenization in chlorophyte algae.</title>
        <authorList>
            <person name="Puginier C."/>
            <person name="Libourel C."/>
            <person name="Otte J."/>
            <person name="Skaloud P."/>
            <person name="Haon M."/>
            <person name="Grisel S."/>
            <person name="Petersen M."/>
            <person name="Berrin J.G."/>
            <person name="Delaux P.M."/>
            <person name="Dal Grande F."/>
            <person name="Keller J."/>
        </authorList>
    </citation>
    <scope>NUCLEOTIDE SEQUENCE [LARGE SCALE GENOMIC DNA]</scope>
    <source>
        <strain evidence="3 4">SAG 216-7</strain>
    </source>
</reference>
<dbReference type="PROSITE" id="PS51219">
    <property type="entry name" value="DPCK"/>
    <property type="match status" value="1"/>
</dbReference>